<feature type="transmembrane region" description="Helical" evidence="1">
    <location>
        <begin position="30"/>
        <end position="49"/>
    </location>
</feature>
<dbReference type="RefSeq" id="WP_279494740.1">
    <property type="nucleotide sequence ID" value="NZ_CP122283.1"/>
</dbReference>
<evidence type="ECO:0000256" key="1">
    <source>
        <dbReference type="SAM" id="Phobius"/>
    </source>
</evidence>
<sequence length="154" mass="17488">MRIITISGQKIARLPPVNFMEKWSECMKSVLQIFFLFMCLLVVMSLWMAQREPLAIAPSTERATPYAEELGEKLQATNFTKQVLQAIRSAGYSPDSTVGYLIDSPAHQVITIQLHDGEEIDVSTESEIQSIIDELAEKNNMHLFMVDVQLLERE</sequence>
<keyword evidence="1" id="KW-0812">Transmembrane</keyword>
<accession>A0ABY8KIU3</accession>
<keyword evidence="1" id="KW-0472">Membrane</keyword>
<evidence type="ECO:0000313" key="3">
    <source>
        <dbReference type="Proteomes" id="UP001244564"/>
    </source>
</evidence>
<dbReference type="EMBL" id="CP122283">
    <property type="protein sequence ID" value="WGF38906.1"/>
    <property type="molecule type" value="Genomic_DNA"/>
</dbReference>
<organism evidence="2 3">
    <name type="scientific">Lysinibacillus capsici</name>
    <dbReference type="NCBI Taxonomy" id="2115968"/>
    <lineage>
        <taxon>Bacteria</taxon>
        <taxon>Bacillati</taxon>
        <taxon>Bacillota</taxon>
        <taxon>Bacilli</taxon>
        <taxon>Bacillales</taxon>
        <taxon>Bacillaceae</taxon>
        <taxon>Lysinibacillus</taxon>
    </lineage>
</organism>
<keyword evidence="3" id="KW-1185">Reference proteome</keyword>
<dbReference type="Proteomes" id="UP001244564">
    <property type="component" value="Chromosome"/>
</dbReference>
<name>A0ABY8KIU3_9BACI</name>
<proteinExistence type="predicted"/>
<protein>
    <submittedName>
        <fullName evidence="2">Uncharacterized protein</fullName>
    </submittedName>
</protein>
<keyword evidence="1" id="KW-1133">Transmembrane helix</keyword>
<gene>
    <name evidence="2" type="ORF">QBO96_01220</name>
</gene>
<evidence type="ECO:0000313" key="2">
    <source>
        <dbReference type="EMBL" id="WGF38906.1"/>
    </source>
</evidence>
<reference evidence="2 3" key="1">
    <citation type="submission" date="2023-04" db="EMBL/GenBank/DDBJ databases">
        <title>Genomic of Lysinibacillus capsici TSBLM.</title>
        <authorList>
            <person name="Hu X.S."/>
            <person name="Yu C.H."/>
        </authorList>
    </citation>
    <scope>NUCLEOTIDE SEQUENCE [LARGE SCALE GENOMIC DNA]</scope>
    <source>
        <strain evidence="2 3">TSBLM</strain>
    </source>
</reference>